<organism evidence="1 2">
    <name type="scientific">Pararcticibacter amylolyticus</name>
    <dbReference type="NCBI Taxonomy" id="2173175"/>
    <lineage>
        <taxon>Bacteria</taxon>
        <taxon>Pseudomonadati</taxon>
        <taxon>Bacteroidota</taxon>
        <taxon>Sphingobacteriia</taxon>
        <taxon>Sphingobacteriales</taxon>
        <taxon>Sphingobacteriaceae</taxon>
        <taxon>Pararcticibacter</taxon>
    </lineage>
</organism>
<reference evidence="1 2" key="1">
    <citation type="submission" date="2018-04" db="EMBL/GenBank/DDBJ databases">
        <title>Pedobacter chongqingensis sp. nov., isolated from a rottenly hemp rope.</title>
        <authorList>
            <person name="Cai Y."/>
        </authorList>
    </citation>
    <scope>NUCLEOTIDE SEQUENCE [LARGE SCALE GENOMIC DNA]</scope>
    <source>
        <strain evidence="1 2">FJ4-8</strain>
    </source>
</reference>
<dbReference type="Proteomes" id="UP000245647">
    <property type="component" value="Unassembled WGS sequence"/>
</dbReference>
<evidence type="ECO:0000313" key="1">
    <source>
        <dbReference type="EMBL" id="PWG79946.1"/>
    </source>
</evidence>
<protein>
    <submittedName>
        <fullName evidence="1">Uncharacterized protein</fullName>
    </submittedName>
</protein>
<dbReference type="AlphaFoldDB" id="A0A2U2PEY2"/>
<gene>
    <name evidence="1" type="ORF">DDR33_14190</name>
</gene>
<proteinExistence type="predicted"/>
<sequence>MPAYTQPDLPVKHTEDRVFRFYFSAFNAPEVIKRHYFSETVPTFIIFKHNEMAGFAAYIKAGKRSRLALF</sequence>
<keyword evidence="2" id="KW-1185">Reference proteome</keyword>
<name>A0A2U2PEY2_9SPHI</name>
<comment type="caution">
    <text evidence="1">The sequence shown here is derived from an EMBL/GenBank/DDBJ whole genome shotgun (WGS) entry which is preliminary data.</text>
</comment>
<accession>A0A2U2PEY2</accession>
<evidence type="ECO:0000313" key="2">
    <source>
        <dbReference type="Proteomes" id="UP000245647"/>
    </source>
</evidence>
<dbReference type="EMBL" id="QEAS01000011">
    <property type="protein sequence ID" value="PWG79946.1"/>
    <property type="molecule type" value="Genomic_DNA"/>
</dbReference>